<keyword evidence="2" id="KW-1133">Transmembrane helix</keyword>
<reference evidence="3 4" key="1">
    <citation type="submission" date="2015-09" db="EMBL/GenBank/DDBJ databases">
        <authorList>
            <consortium name="Pathogen Informatics"/>
        </authorList>
    </citation>
    <scope>NUCLEOTIDE SEQUENCE [LARGE SCALE GENOMIC DNA]</scope>
    <source>
        <strain evidence="3 4">2789STDY5834961</strain>
    </source>
</reference>
<accession>A0A173RI70</accession>
<gene>
    <name evidence="3" type="ORF">ERS852573_00481</name>
</gene>
<evidence type="ECO:0000313" key="3">
    <source>
        <dbReference type="EMBL" id="CUM77477.1"/>
    </source>
</evidence>
<dbReference type="EMBL" id="CYXO01000002">
    <property type="protein sequence ID" value="CUM77477.1"/>
    <property type="molecule type" value="Genomic_DNA"/>
</dbReference>
<dbReference type="Proteomes" id="UP000095597">
    <property type="component" value="Unassembled WGS sequence"/>
</dbReference>
<dbReference type="RefSeq" id="WP_155515140.1">
    <property type="nucleotide sequence ID" value="NZ_CYXO01000002.1"/>
</dbReference>
<keyword evidence="2" id="KW-0812">Transmembrane</keyword>
<evidence type="ECO:0000313" key="4">
    <source>
        <dbReference type="Proteomes" id="UP000095597"/>
    </source>
</evidence>
<proteinExistence type="predicted"/>
<name>A0A173RI70_9FIRM</name>
<feature type="region of interest" description="Disordered" evidence="1">
    <location>
        <begin position="1"/>
        <end position="21"/>
    </location>
</feature>
<evidence type="ECO:0000256" key="2">
    <source>
        <dbReference type="SAM" id="Phobius"/>
    </source>
</evidence>
<feature type="compositionally biased region" description="Polar residues" evidence="1">
    <location>
        <begin position="54"/>
        <end position="64"/>
    </location>
</feature>
<feature type="transmembrane region" description="Helical" evidence="2">
    <location>
        <begin position="26"/>
        <end position="48"/>
    </location>
</feature>
<feature type="region of interest" description="Disordered" evidence="1">
    <location>
        <begin position="54"/>
        <end position="79"/>
    </location>
</feature>
<organism evidence="3 4">
    <name type="scientific">Dorea longicatena</name>
    <dbReference type="NCBI Taxonomy" id="88431"/>
    <lineage>
        <taxon>Bacteria</taxon>
        <taxon>Bacillati</taxon>
        <taxon>Bacillota</taxon>
        <taxon>Clostridia</taxon>
        <taxon>Lachnospirales</taxon>
        <taxon>Lachnospiraceae</taxon>
        <taxon>Dorea</taxon>
    </lineage>
</organism>
<sequence>MADSENEQDEQKATSGSSNPSGNVRIAAIAIAVAVVVLAAGIGIGFAIHGSQQPEPISAQEQPTDSQNASDNSQASQDVHKHDWVAEYETVHHDAETHVVHHDAVYENQTVYSTMCNTCGKYFDPNTNDGSDHLKETGHKGLTKQVPHKETVKVKDAWDETVTDKAAYDESVLKDYKCSTCGVVASPEDVQKDSANQPTEA</sequence>
<feature type="compositionally biased region" description="Low complexity" evidence="1">
    <location>
        <begin position="65"/>
        <end position="77"/>
    </location>
</feature>
<keyword evidence="2" id="KW-0472">Membrane</keyword>
<evidence type="ECO:0000256" key="1">
    <source>
        <dbReference type="SAM" id="MobiDB-lite"/>
    </source>
</evidence>
<dbReference type="AlphaFoldDB" id="A0A173RI70"/>
<protein>
    <submittedName>
        <fullName evidence="3">Uncharacterized protein</fullName>
    </submittedName>
</protein>